<dbReference type="HAMAP" id="MF_01241">
    <property type="entry name" value="GlcN6P_deamin"/>
    <property type="match status" value="1"/>
</dbReference>
<dbReference type="STRING" id="290054.SAMN02745114_00825"/>
<dbReference type="Proteomes" id="UP000190657">
    <property type="component" value="Unassembled WGS sequence"/>
</dbReference>
<dbReference type="FunFam" id="3.40.50.1360:FF:000003">
    <property type="entry name" value="Glucosamine-6-phosphate deaminase"/>
    <property type="match status" value="1"/>
</dbReference>
<dbReference type="GO" id="GO:0005737">
    <property type="term" value="C:cytoplasm"/>
    <property type="evidence" value="ECO:0007669"/>
    <property type="project" value="TreeGrafter"/>
</dbReference>
<evidence type="ECO:0000259" key="5">
    <source>
        <dbReference type="Pfam" id="PF01182"/>
    </source>
</evidence>
<dbReference type="GO" id="GO:0004342">
    <property type="term" value="F:glucosamine-6-phosphate deaminase activity"/>
    <property type="evidence" value="ECO:0007669"/>
    <property type="project" value="UniProtKB-UniRule"/>
</dbReference>
<evidence type="ECO:0000256" key="1">
    <source>
        <dbReference type="ARBA" id="ARBA00000644"/>
    </source>
</evidence>
<dbReference type="NCBIfam" id="TIGR00502">
    <property type="entry name" value="nagB"/>
    <property type="match status" value="1"/>
</dbReference>
<dbReference type="UniPathway" id="UPA00629">
    <property type="reaction ID" value="UER00684"/>
</dbReference>
<feature type="active site" description="For ring-opening step" evidence="4">
    <location>
        <position position="136"/>
    </location>
</feature>
<dbReference type="InterPro" id="IPR006148">
    <property type="entry name" value="Glc/Gal-6P_isomerase"/>
</dbReference>
<comment type="pathway">
    <text evidence="4">Amino-sugar metabolism; N-acetylneuraminate degradation; D-fructose 6-phosphate from N-acetylneuraminate: step 5/5.</text>
</comment>
<feature type="active site" description="Proton acceptor; for ring-opening step" evidence="4">
    <location>
        <position position="138"/>
    </location>
</feature>
<keyword evidence="3 4" id="KW-0119">Carbohydrate metabolism</keyword>
<dbReference type="Gene3D" id="3.40.50.1360">
    <property type="match status" value="1"/>
</dbReference>
<dbReference type="GO" id="GO:0006046">
    <property type="term" value="P:N-acetylglucosamine catabolic process"/>
    <property type="evidence" value="ECO:0007669"/>
    <property type="project" value="UniProtKB-UniRule"/>
</dbReference>
<keyword evidence="2 4" id="KW-0378">Hydrolase</keyword>
<feature type="active site" description="For ring-opening step" evidence="4">
    <location>
        <position position="143"/>
    </location>
</feature>
<dbReference type="SUPFAM" id="SSF100950">
    <property type="entry name" value="NagB/RpiA/CoA transferase-like"/>
    <property type="match status" value="1"/>
</dbReference>
<dbReference type="RefSeq" id="WP_078768313.1">
    <property type="nucleotide sequence ID" value="NZ_FUWW01000007.1"/>
</dbReference>
<comment type="function">
    <text evidence="4">Catalyzes the reversible isomerization-deamination of glucosamine 6-phosphate (GlcN6P) to form fructose 6-phosphate (Fru6P) and ammonium ion.</text>
</comment>
<dbReference type="GO" id="GO:0019262">
    <property type="term" value="P:N-acetylneuraminate catabolic process"/>
    <property type="evidence" value="ECO:0007669"/>
    <property type="project" value="UniProtKB-UniRule"/>
</dbReference>
<evidence type="ECO:0000256" key="2">
    <source>
        <dbReference type="ARBA" id="ARBA00022801"/>
    </source>
</evidence>
<evidence type="ECO:0000313" key="7">
    <source>
        <dbReference type="Proteomes" id="UP000190657"/>
    </source>
</evidence>
<feature type="domain" description="Glucosamine/galactosamine-6-phosphate isomerase" evidence="5">
    <location>
        <begin position="30"/>
        <end position="227"/>
    </location>
</feature>
<dbReference type="PANTHER" id="PTHR11280:SF5">
    <property type="entry name" value="GLUCOSAMINE-6-PHOSPHATE ISOMERASE"/>
    <property type="match status" value="1"/>
</dbReference>
<comment type="caution">
    <text evidence="4">Lacks conserved residue(s) required for the propagation of feature annotation.</text>
</comment>
<dbReference type="AlphaFoldDB" id="A0A1T4LBG2"/>
<dbReference type="InterPro" id="IPR037171">
    <property type="entry name" value="NagB/RpiA_transferase-like"/>
</dbReference>
<keyword evidence="7" id="KW-1185">Reference proteome</keyword>
<protein>
    <recommendedName>
        <fullName evidence="4">Glucosamine-6-phosphate deaminase</fullName>
        <ecNumber evidence="4">3.5.99.6</ecNumber>
    </recommendedName>
    <alternativeName>
        <fullName evidence="4">GlcN6P deaminase</fullName>
        <shortName evidence="4">GNPDA</shortName>
    </alternativeName>
    <alternativeName>
        <fullName evidence="4">Glucosamine-6-phosphate isomerase</fullName>
    </alternativeName>
</protein>
<organism evidence="6 7">
    <name type="scientific">Eubacterium coprostanoligenes</name>
    <dbReference type="NCBI Taxonomy" id="290054"/>
    <lineage>
        <taxon>Bacteria</taxon>
        <taxon>Bacillati</taxon>
        <taxon>Bacillota</taxon>
        <taxon>Clostridia</taxon>
        <taxon>Eubacteriales</taxon>
        <taxon>Eubacteriaceae</taxon>
        <taxon>Eubacterium</taxon>
    </lineage>
</organism>
<dbReference type="CDD" id="cd01399">
    <property type="entry name" value="GlcN6P_deaminase"/>
    <property type="match status" value="1"/>
</dbReference>
<dbReference type="GO" id="GO:0042802">
    <property type="term" value="F:identical protein binding"/>
    <property type="evidence" value="ECO:0007669"/>
    <property type="project" value="TreeGrafter"/>
</dbReference>
<dbReference type="InterPro" id="IPR004547">
    <property type="entry name" value="Glucosamine6P_isomerase"/>
</dbReference>
<dbReference type="GO" id="GO:0006043">
    <property type="term" value="P:glucosamine catabolic process"/>
    <property type="evidence" value="ECO:0007669"/>
    <property type="project" value="TreeGrafter"/>
</dbReference>
<evidence type="ECO:0000256" key="4">
    <source>
        <dbReference type="HAMAP-Rule" id="MF_01241"/>
    </source>
</evidence>
<dbReference type="GO" id="GO:0005975">
    <property type="term" value="P:carbohydrate metabolic process"/>
    <property type="evidence" value="ECO:0007669"/>
    <property type="project" value="InterPro"/>
</dbReference>
<dbReference type="Pfam" id="PF01182">
    <property type="entry name" value="Glucosamine_iso"/>
    <property type="match status" value="1"/>
</dbReference>
<feature type="active site" description="Proton acceptor; for enolization step" evidence="4">
    <location>
        <position position="67"/>
    </location>
</feature>
<accession>A0A1T4LBG2</accession>
<dbReference type="OrthoDB" id="9791139at2"/>
<dbReference type="PROSITE" id="PS01161">
    <property type="entry name" value="GLC_GALNAC_ISOMERASE"/>
    <property type="match status" value="1"/>
</dbReference>
<comment type="catalytic activity">
    <reaction evidence="1 4">
        <text>alpha-D-glucosamine 6-phosphate + H2O = beta-D-fructose 6-phosphate + NH4(+)</text>
        <dbReference type="Rhea" id="RHEA:12172"/>
        <dbReference type="ChEBI" id="CHEBI:15377"/>
        <dbReference type="ChEBI" id="CHEBI:28938"/>
        <dbReference type="ChEBI" id="CHEBI:57634"/>
        <dbReference type="ChEBI" id="CHEBI:75989"/>
        <dbReference type="EC" id="3.5.99.6"/>
    </reaction>
</comment>
<name>A0A1T4LBG2_9FIRM</name>
<dbReference type="InterPro" id="IPR018321">
    <property type="entry name" value="Glucosamine6P_isomerase_CS"/>
</dbReference>
<comment type="similarity">
    <text evidence="4">Belongs to the glucosamine/galactosamine-6-phosphate isomerase family. NagB subfamily.</text>
</comment>
<dbReference type="EC" id="3.5.99.6" evidence="4"/>
<sequence length="241" mass="26685">MNVLTFDTEEQIGIAAGYYMCGQVLQKPDSVLGLATGSTPLKPYAHMIKLYQDGAVDFSKVTTFNLDEYCNLDVKDKNSYHSFMYENLFDHINIPDENINFLNGNAEDMDAECKAYEERIKKCGGIDIQLLGIGSNGHIAFNEPADSFQRWSHVVALKESTIKDNSRFFNSIEEVPTHAVTMGIGSIMQAKRILIIAIGENKAKAIKQLIDGNVTPQCPASVLQFHKDVTLMLDKGAASLI</sequence>
<dbReference type="EMBL" id="FUWW01000007">
    <property type="protein sequence ID" value="SJZ51834.1"/>
    <property type="molecule type" value="Genomic_DNA"/>
</dbReference>
<evidence type="ECO:0000313" key="6">
    <source>
        <dbReference type="EMBL" id="SJZ51834.1"/>
    </source>
</evidence>
<dbReference type="PANTHER" id="PTHR11280">
    <property type="entry name" value="GLUCOSAMINE-6-PHOSPHATE ISOMERASE"/>
    <property type="match status" value="1"/>
</dbReference>
<reference evidence="6 7" key="1">
    <citation type="submission" date="2017-02" db="EMBL/GenBank/DDBJ databases">
        <authorList>
            <person name="Peterson S.W."/>
        </authorList>
    </citation>
    <scope>NUCLEOTIDE SEQUENCE [LARGE SCALE GENOMIC DNA]</scope>
    <source>
        <strain evidence="6 7">ATCC 51222</strain>
    </source>
</reference>
<gene>
    <name evidence="4" type="primary">nagB</name>
    <name evidence="6" type="ORF">SAMN02745114_00825</name>
</gene>
<evidence type="ECO:0000256" key="3">
    <source>
        <dbReference type="ARBA" id="ARBA00023277"/>
    </source>
</evidence>
<proteinExistence type="inferred from homology"/>